<dbReference type="InterPro" id="IPR052952">
    <property type="entry name" value="MFS-Transporter"/>
</dbReference>
<dbReference type="PaxDb" id="273116-14324464"/>
<dbReference type="STRING" id="273116.gene:9381022"/>
<dbReference type="GeneID" id="1440766"/>
<dbReference type="KEGG" id="tvo:TVG0264527"/>
<feature type="transmembrane region" description="Helical" evidence="1">
    <location>
        <begin position="157"/>
        <end position="174"/>
    </location>
</feature>
<dbReference type="AlphaFoldDB" id="Q97C55"/>
<dbReference type="PANTHER" id="PTHR23527:SF1">
    <property type="entry name" value="BLL3282 PROTEIN"/>
    <property type="match status" value="1"/>
</dbReference>
<reference evidence="3 4" key="1">
    <citation type="journal article" date="1999" name="Proc. Jpn. Acad.">
        <title>Determination of the complete genomic DNA sequence of Thermoplasma volvanium GSS1.</title>
        <authorList>
            <person name="Kawashima T."/>
            <person name="Yamamoto Y."/>
            <person name="Aramaki H."/>
            <person name="Nunoshiba T."/>
            <person name="Kawamoto T."/>
            <person name="Watanabe K."/>
            <person name="Yamazaki M."/>
            <person name="Kanehori K."/>
            <person name="Amano N."/>
            <person name="Ohya Y."/>
            <person name="Makino K."/>
            <person name="Suzuki M."/>
        </authorList>
    </citation>
    <scope>NUCLEOTIDE SEQUENCE [LARGE SCALE GENOMIC DNA]</scope>
    <source>
        <strain evidence="4">ATCC 51530 / DSM 4299 / JCM 9571 / NBRC 15438 / GSS1</strain>
    </source>
</reference>
<feature type="transmembrane region" description="Helical" evidence="1">
    <location>
        <begin position="347"/>
        <end position="366"/>
    </location>
</feature>
<feature type="transmembrane region" description="Helical" evidence="1">
    <location>
        <begin position="259"/>
        <end position="276"/>
    </location>
</feature>
<proteinExistence type="predicted"/>
<dbReference type="Proteomes" id="UP000001017">
    <property type="component" value="Chromosome"/>
</dbReference>
<dbReference type="EMBL" id="BA000011">
    <property type="protein sequence ID" value="BAB59392.1"/>
    <property type="molecule type" value="Genomic_DNA"/>
</dbReference>
<keyword evidence="1" id="KW-0812">Transmembrane</keyword>
<feature type="transmembrane region" description="Helical" evidence="1">
    <location>
        <begin position="195"/>
        <end position="217"/>
    </location>
</feature>
<dbReference type="RefSeq" id="WP_010916508.1">
    <property type="nucleotide sequence ID" value="NC_002689.2"/>
</dbReference>
<feature type="transmembrane region" description="Helical" evidence="1">
    <location>
        <begin position="229"/>
        <end position="252"/>
    </location>
</feature>
<dbReference type="eggNOG" id="arCOG00130">
    <property type="taxonomic scope" value="Archaea"/>
</dbReference>
<feature type="domain" description="Major facilitator superfamily (MFS) profile" evidence="2">
    <location>
        <begin position="1"/>
        <end position="371"/>
    </location>
</feature>
<dbReference type="SUPFAM" id="SSF103473">
    <property type="entry name" value="MFS general substrate transporter"/>
    <property type="match status" value="1"/>
</dbReference>
<evidence type="ECO:0000259" key="2">
    <source>
        <dbReference type="PROSITE" id="PS50850"/>
    </source>
</evidence>
<evidence type="ECO:0000313" key="3">
    <source>
        <dbReference type="EMBL" id="BAB59392.1"/>
    </source>
</evidence>
<feature type="transmembrane region" description="Helical" evidence="1">
    <location>
        <begin position="99"/>
        <end position="116"/>
    </location>
</feature>
<dbReference type="PANTHER" id="PTHR23527">
    <property type="entry name" value="BLL3282 PROTEIN"/>
    <property type="match status" value="1"/>
</dbReference>
<dbReference type="InterPro" id="IPR011701">
    <property type="entry name" value="MFS"/>
</dbReference>
<evidence type="ECO:0000313" key="4">
    <source>
        <dbReference type="Proteomes" id="UP000001017"/>
    </source>
</evidence>
<evidence type="ECO:0000256" key="1">
    <source>
        <dbReference type="SAM" id="Phobius"/>
    </source>
</evidence>
<dbReference type="InterPro" id="IPR036259">
    <property type="entry name" value="MFS_trans_sf"/>
</dbReference>
<feature type="transmembrane region" description="Helical" evidence="1">
    <location>
        <begin position="282"/>
        <end position="298"/>
    </location>
</feature>
<feature type="transmembrane region" description="Helical" evidence="1">
    <location>
        <begin position="128"/>
        <end position="151"/>
    </location>
</feature>
<dbReference type="OrthoDB" id="29061at2157"/>
<feature type="transmembrane region" description="Helical" evidence="1">
    <location>
        <begin position="319"/>
        <end position="341"/>
    </location>
</feature>
<gene>
    <name evidence="3" type="ORF">TVG0264527</name>
</gene>
<keyword evidence="1" id="KW-1133">Transmembrane helix</keyword>
<dbReference type="GO" id="GO:0022857">
    <property type="term" value="F:transmembrane transporter activity"/>
    <property type="evidence" value="ECO:0007669"/>
    <property type="project" value="InterPro"/>
</dbReference>
<dbReference type="InterPro" id="IPR020846">
    <property type="entry name" value="MFS_dom"/>
</dbReference>
<feature type="transmembrane region" description="Helical" evidence="1">
    <location>
        <begin position="68"/>
        <end position="87"/>
    </location>
</feature>
<dbReference type="HOGENOM" id="CLU_001265_5_5_2"/>
<sequence>MRKLFPLIIASSSFFLSYYVRLSWSILSVYMPFRPTIEEEGLAFSLFFVGYVIVQIPSGFVSDRFSGGCVIGIALIGVAISAILSSLSKNITDEYLSSILMGFTAGWVYPASINVMNHYYKDRRSVYIGYYSIAWPLAIVISGLVLPTIAVRIGWQWGYYTSAMAAVVVAIAAFKLRTEKAGYSIDFSLIKDRNVLLLSLGGLLFFLSYWSLTLYAYKYFVGMGIDPLISGFIFSAMAISGLFSTPVSGFLISRLGLKPSVIISLIIYGLPIMSFAEVRSAAVLILISLLMGFFRFIITPGNSDLAIEIGRERAGSVSGIANMFWQSSGIIGPLVSSLIITSVGFNVLWIILAAIVISSSVLYYMIGSSLHAAAHHGDIS</sequence>
<dbReference type="PROSITE" id="PS50850">
    <property type="entry name" value="MFS"/>
    <property type="match status" value="1"/>
</dbReference>
<dbReference type="Pfam" id="PF07690">
    <property type="entry name" value="MFS_1"/>
    <property type="match status" value="1"/>
</dbReference>
<keyword evidence="4" id="KW-1185">Reference proteome</keyword>
<name>Q97C55_THEVO</name>
<organism evidence="3 4">
    <name type="scientific">Thermoplasma volcanium (strain ATCC 51530 / DSM 4299 / JCM 9571 / NBRC 15438 / GSS1)</name>
    <dbReference type="NCBI Taxonomy" id="273116"/>
    <lineage>
        <taxon>Archaea</taxon>
        <taxon>Methanobacteriati</taxon>
        <taxon>Thermoplasmatota</taxon>
        <taxon>Thermoplasmata</taxon>
        <taxon>Thermoplasmatales</taxon>
        <taxon>Thermoplasmataceae</taxon>
        <taxon>Thermoplasma</taxon>
    </lineage>
</organism>
<accession>Q97C55</accession>
<dbReference type="Gene3D" id="1.20.1250.20">
    <property type="entry name" value="MFS general substrate transporter like domains"/>
    <property type="match status" value="2"/>
</dbReference>
<dbReference type="PhylomeDB" id="Q97C55"/>
<feature type="transmembrane region" description="Helical" evidence="1">
    <location>
        <begin position="41"/>
        <end position="61"/>
    </location>
</feature>
<keyword evidence="1" id="KW-0472">Membrane</keyword>
<protein>
    <recommendedName>
        <fullName evidence="2">Major facilitator superfamily (MFS) profile domain-containing protein</fullName>
    </recommendedName>
</protein>
<reference evidence="3 4" key="2">
    <citation type="journal article" date="2000" name="Proc. Natl. Acad. Sci. U.S.A.">
        <title>Archaeal adaptation to higher temperatures revealed by genomic sequence of Thermoplasma volcanium.</title>
        <authorList>
            <person name="Kawashima T."/>
            <person name="Amano N."/>
            <person name="Koike H."/>
            <person name="Makino S."/>
            <person name="Higuchi S."/>
            <person name="Kawashima-Ohya Y."/>
            <person name="Watanabe K."/>
            <person name="Yamazaki M."/>
            <person name="Kanehori K."/>
            <person name="Kawamoto T."/>
            <person name="Nunoshiba T."/>
            <person name="Yamamoto Y."/>
            <person name="Aramaki H."/>
            <person name="Makino K."/>
            <person name="Suzuki M."/>
        </authorList>
    </citation>
    <scope>NUCLEOTIDE SEQUENCE [LARGE SCALE GENOMIC DNA]</scope>
    <source>
        <strain evidence="4">ATCC 51530 / DSM 4299 / JCM 9571 / NBRC 15438 / GSS1</strain>
    </source>
</reference>